<feature type="binding site" evidence="9 12">
    <location>
        <begin position="159"/>
        <end position="160"/>
    </location>
    <ligand>
        <name>substrate</name>
    </ligand>
</feature>
<evidence type="ECO:0000256" key="2">
    <source>
        <dbReference type="ARBA" id="ARBA00002315"/>
    </source>
</evidence>
<dbReference type="EC" id="5.4.2.12" evidence="9 10"/>
<evidence type="ECO:0000313" key="17">
    <source>
        <dbReference type="Proteomes" id="UP000291562"/>
    </source>
</evidence>
<gene>
    <name evidence="9" type="primary">gpmI</name>
    <name evidence="16" type="ORF">ELE36_18585</name>
</gene>
<evidence type="ECO:0000256" key="3">
    <source>
        <dbReference type="ARBA" id="ARBA00004798"/>
    </source>
</evidence>
<evidence type="ECO:0000259" key="14">
    <source>
        <dbReference type="Pfam" id="PF01676"/>
    </source>
</evidence>
<dbReference type="Proteomes" id="UP000291562">
    <property type="component" value="Chromosome"/>
</dbReference>
<feature type="binding site" evidence="9 12">
    <location>
        <position position="338"/>
    </location>
    <ligand>
        <name>substrate</name>
    </ligand>
</feature>
<name>A0A411HP00_9GAMM</name>
<evidence type="ECO:0000313" key="16">
    <source>
        <dbReference type="EMBL" id="QBB72211.1"/>
    </source>
</evidence>
<evidence type="ECO:0000256" key="9">
    <source>
        <dbReference type="HAMAP-Rule" id="MF_01038"/>
    </source>
</evidence>
<dbReference type="CDD" id="cd16010">
    <property type="entry name" value="iPGM"/>
    <property type="match status" value="1"/>
</dbReference>
<sequence length="514" mass="55490">MNTAADTRPKPVLLLILDGWGQRDDPQDNAIAQANCPHWRELLASYPHTLVNTHGVHVGLPDGQMGNSEVGHMNIGAGRIVYQDLTRIDAAIVDGSFYSNPALLGACAAVENAQQTLHVFGLLSPGGVHSQEDHILAMIDLAARAKVARIAVHVFLDGRDTPPRSAEVSLHKLQAKCDATRGAFIASVSGRYYAMDRDQRWDRVQLAYDAIAAAQSPQHADNAIDALHAAYARNENDEFVTPTVIKNGARVDDGDAIVFMNYRSDRARELSQVFVAPDFKGFIRSRSIKLAAFVTLTEYSVDLPVTGIAFGPQSMHNSLPEYLADLGLKQLHIAETEKFAHVTFFFAAGREQPFPGEQRILIPSPKVATYDLQPEMSCPELTEKLVAAIHGGEFDFIVCNIANPDMVGHSGILAAAIKAVEAVDVALGKLTAAILAVGGEMLITADHGNLEQMVDANHQPHTQHTVGPVPLVYVGRRATLKPGALSDLAPTVLGLMNLPVPPEMTGHNLVQLSH</sequence>
<dbReference type="Gene3D" id="3.40.1450.10">
    <property type="entry name" value="BPG-independent phosphoglycerate mutase, domain B"/>
    <property type="match status" value="1"/>
</dbReference>
<evidence type="ECO:0000256" key="4">
    <source>
        <dbReference type="ARBA" id="ARBA00008819"/>
    </source>
</evidence>
<feature type="binding site" evidence="9 13">
    <location>
        <position position="18"/>
    </location>
    <ligand>
        <name>Mn(2+)</name>
        <dbReference type="ChEBI" id="CHEBI:29035"/>
        <label>2</label>
    </ligand>
</feature>
<dbReference type="InterPro" id="IPR011258">
    <property type="entry name" value="BPG-indep_PGM_N"/>
</dbReference>
<reference evidence="16 17" key="1">
    <citation type="submission" date="2019-01" db="EMBL/GenBank/DDBJ databases">
        <title>Pseudolysobacter antarctica gen. nov., sp. nov., isolated from Fildes Peninsula, Antarctica.</title>
        <authorList>
            <person name="Wei Z."/>
            <person name="Peng F."/>
        </authorList>
    </citation>
    <scope>NUCLEOTIDE SEQUENCE [LARGE SCALE GENOMIC DNA]</scope>
    <source>
        <strain evidence="16 17">AQ6-296</strain>
    </source>
</reference>
<dbReference type="InterPro" id="IPR005995">
    <property type="entry name" value="Pgm_bpd_ind"/>
</dbReference>
<dbReference type="SUPFAM" id="SSF53649">
    <property type="entry name" value="Alkaline phosphatase-like"/>
    <property type="match status" value="1"/>
</dbReference>
<proteinExistence type="inferred from homology"/>
<dbReference type="FunFam" id="3.40.1450.10:FF:000002">
    <property type="entry name" value="2,3-bisphosphoglycerate-independent phosphoglycerate mutase"/>
    <property type="match status" value="1"/>
</dbReference>
<evidence type="ECO:0000256" key="11">
    <source>
        <dbReference type="PIRSR" id="PIRSR001492-1"/>
    </source>
</evidence>
<protein>
    <recommendedName>
        <fullName evidence="9 10">2,3-bisphosphoglycerate-independent phosphoglycerate mutase</fullName>
        <shortName evidence="9">BPG-independent PGAM</shortName>
        <shortName evidence="9">Phosphoglyceromutase</shortName>
        <shortName evidence="9">iPGM</shortName>
        <ecNumber evidence="9 10">5.4.2.12</ecNumber>
    </recommendedName>
</protein>
<dbReference type="KEGG" id="xbc:ELE36_18585"/>
<dbReference type="Pfam" id="PF06415">
    <property type="entry name" value="iPGM_N"/>
    <property type="match status" value="1"/>
</dbReference>
<dbReference type="SUPFAM" id="SSF64158">
    <property type="entry name" value="2,3-Bisphosphoglycerate-independent phosphoglycerate mutase, substrate-binding domain"/>
    <property type="match status" value="1"/>
</dbReference>
<feature type="binding site" evidence="9 12">
    <location>
        <position position="197"/>
    </location>
    <ligand>
        <name>substrate</name>
    </ligand>
</feature>
<feature type="binding site" evidence="9 12">
    <location>
        <begin position="263"/>
        <end position="266"/>
    </location>
    <ligand>
        <name>substrate</name>
    </ligand>
</feature>
<keyword evidence="5 9" id="KW-0479">Metal-binding</keyword>
<dbReference type="EMBL" id="CP035704">
    <property type="protein sequence ID" value="QBB72211.1"/>
    <property type="molecule type" value="Genomic_DNA"/>
</dbReference>
<feature type="domain" description="BPG-independent PGAM N-terminal" evidence="15">
    <location>
        <begin position="88"/>
        <end position="300"/>
    </location>
</feature>
<dbReference type="NCBIfam" id="TIGR01307">
    <property type="entry name" value="pgm_bpd_ind"/>
    <property type="match status" value="1"/>
</dbReference>
<feature type="binding site" evidence="9 13">
    <location>
        <position position="446"/>
    </location>
    <ligand>
        <name>Mn(2+)</name>
        <dbReference type="ChEBI" id="CHEBI:29035"/>
        <label>2</label>
    </ligand>
</feature>
<dbReference type="InterPro" id="IPR006124">
    <property type="entry name" value="Metalloenzyme"/>
</dbReference>
<comment type="catalytic activity">
    <reaction evidence="1 9">
        <text>(2R)-2-phosphoglycerate = (2R)-3-phosphoglycerate</text>
        <dbReference type="Rhea" id="RHEA:15901"/>
        <dbReference type="ChEBI" id="CHEBI:58272"/>
        <dbReference type="ChEBI" id="CHEBI:58289"/>
        <dbReference type="EC" id="5.4.2.12"/>
    </reaction>
</comment>
<feature type="binding site" evidence="9 12">
    <location>
        <position position="129"/>
    </location>
    <ligand>
        <name>substrate</name>
    </ligand>
</feature>
<evidence type="ECO:0000256" key="1">
    <source>
        <dbReference type="ARBA" id="ARBA00000370"/>
    </source>
</evidence>
<dbReference type="InterPro" id="IPR036646">
    <property type="entry name" value="PGAM_B_sf"/>
</dbReference>
<evidence type="ECO:0000256" key="6">
    <source>
        <dbReference type="ARBA" id="ARBA00023152"/>
    </source>
</evidence>
<dbReference type="Gene3D" id="3.40.720.10">
    <property type="entry name" value="Alkaline Phosphatase, subunit A"/>
    <property type="match status" value="1"/>
</dbReference>
<feature type="binding site" evidence="9 12">
    <location>
        <position position="191"/>
    </location>
    <ligand>
        <name>substrate</name>
    </ligand>
</feature>
<evidence type="ECO:0000259" key="15">
    <source>
        <dbReference type="Pfam" id="PF06415"/>
    </source>
</evidence>
<evidence type="ECO:0000256" key="12">
    <source>
        <dbReference type="PIRSR" id="PIRSR001492-2"/>
    </source>
</evidence>
<dbReference type="GO" id="GO:0006096">
    <property type="term" value="P:glycolytic process"/>
    <property type="evidence" value="ECO:0007669"/>
    <property type="project" value="UniProtKB-UniRule"/>
</dbReference>
<keyword evidence="7 9" id="KW-0464">Manganese</keyword>
<evidence type="ECO:0000256" key="7">
    <source>
        <dbReference type="ARBA" id="ARBA00023211"/>
    </source>
</evidence>
<dbReference type="AlphaFoldDB" id="A0A411HP00"/>
<keyword evidence="6 9" id="KW-0324">Glycolysis</keyword>
<feature type="domain" description="Metalloenzyme" evidence="14">
    <location>
        <begin position="10"/>
        <end position="498"/>
    </location>
</feature>
<comment type="pathway">
    <text evidence="3 9">Carbohydrate degradation; glycolysis; pyruvate from D-glyceraldehyde 3-phosphate: step 3/5.</text>
</comment>
<dbReference type="PANTHER" id="PTHR31637:SF0">
    <property type="entry name" value="2,3-BISPHOSPHOGLYCERATE-INDEPENDENT PHOSPHOGLYCERATE MUTASE"/>
    <property type="match status" value="1"/>
</dbReference>
<dbReference type="Pfam" id="PF01676">
    <property type="entry name" value="Metalloenzyme"/>
    <property type="match status" value="1"/>
</dbReference>
<feature type="active site" description="Phosphoserine intermediate" evidence="9 11">
    <location>
        <position position="68"/>
    </location>
</feature>
<dbReference type="PANTHER" id="PTHR31637">
    <property type="entry name" value="2,3-BISPHOSPHOGLYCERATE-INDEPENDENT PHOSPHOGLYCERATE MUTASE"/>
    <property type="match status" value="1"/>
</dbReference>
<dbReference type="GO" id="GO:0005829">
    <property type="term" value="C:cytosol"/>
    <property type="evidence" value="ECO:0007669"/>
    <property type="project" value="TreeGrafter"/>
</dbReference>
<feature type="binding site" evidence="9 13">
    <location>
        <position position="464"/>
    </location>
    <ligand>
        <name>Mn(2+)</name>
        <dbReference type="ChEBI" id="CHEBI:29035"/>
        <label>1</label>
    </ligand>
</feature>
<comment type="function">
    <text evidence="2 9">Catalyzes the interconversion of 2-phosphoglycerate and 3-phosphoglycerate.</text>
</comment>
<dbReference type="GO" id="GO:0030145">
    <property type="term" value="F:manganese ion binding"/>
    <property type="evidence" value="ECO:0007669"/>
    <property type="project" value="UniProtKB-UniRule"/>
</dbReference>
<feature type="binding site" evidence="9 13">
    <location>
        <position position="447"/>
    </location>
    <ligand>
        <name>Mn(2+)</name>
        <dbReference type="ChEBI" id="CHEBI:29035"/>
        <label>2</label>
    </ligand>
</feature>
<dbReference type="GO" id="GO:0006007">
    <property type="term" value="P:glucose catabolic process"/>
    <property type="evidence" value="ECO:0007669"/>
    <property type="project" value="InterPro"/>
</dbReference>
<dbReference type="PIRSF" id="PIRSF001492">
    <property type="entry name" value="IPGAM"/>
    <property type="match status" value="1"/>
</dbReference>
<dbReference type="InterPro" id="IPR017850">
    <property type="entry name" value="Alkaline_phosphatase_core_sf"/>
</dbReference>
<dbReference type="RefSeq" id="WP_129835961.1">
    <property type="nucleotide sequence ID" value="NZ_CP035704.1"/>
</dbReference>
<comment type="similarity">
    <text evidence="4 9">Belongs to the BPG-independent phosphoglycerate mutase family.</text>
</comment>
<evidence type="ECO:0000256" key="8">
    <source>
        <dbReference type="ARBA" id="ARBA00023235"/>
    </source>
</evidence>
<organism evidence="16 17">
    <name type="scientific">Pseudolysobacter antarcticus</name>
    <dbReference type="NCBI Taxonomy" id="2511995"/>
    <lineage>
        <taxon>Bacteria</taxon>
        <taxon>Pseudomonadati</taxon>
        <taxon>Pseudomonadota</taxon>
        <taxon>Gammaproteobacteria</taxon>
        <taxon>Lysobacterales</taxon>
        <taxon>Rhodanobacteraceae</taxon>
        <taxon>Pseudolysobacter</taxon>
    </lineage>
</organism>
<dbReference type="HAMAP" id="MF_01038">
    <property type="entry name" value="GpmI"/>
    <property type="match status" value="1"/>
</dbReference>
<feature type="binding site" evidence="9 13">
    <location>
        <position position="409"/>
    </location>
    <ligand>
        <name>Mn(2+)</name>
        <dbReference type="ChEBI" id="CHEBI:29035"/>
        <label>1</label>
    </ligand>
</feature>
<evidence type="ECO:0000256" key="13">
    <source>
        <dbReference type="PIRSR" id="PIRSR001492-3"/>
    </source>
</evidence>
<comment type="cofactor">
    <cofactor evidence="9">
        <name>Mn(2+)</name>
        <dbReference type="ChEBI" id="CHEBI:29035"/>
    </cofactor>
    <text evidence="9">Binds 2 manganese ions per subunit.</text>
</comment>
<dbReference type="GO" id="GO:0004619">
    <property type="term" value="F:phosphoglycerate mutase activity"/>
    <property type="evidence" value="ECO:0007669"/>
    <property type="project" value="UniProtKB-UniRule"/>
</dbReference>
<dbReference type="UniPathway" id="UPA00109">
    <property type="reaction ID" value="UER00186"/>
</dbReference>
<feature type="binding site" evidence="9 13">
    <location>
        <position position="405"/>
    </location>
    <ligand>
        <name>Mn(2+)</name>
        <dbReference type="ChEBI" id="CHEBI:29035"/>
        <label>1</label>
    </ligand>
</feature>
<comment type="subunit">
    <text evidence="9">Monomer.</text>
</comment>
<feature type="binding site" evidence="9 13">
    <location>
        <position position="68"/>
    </location>
    <ligand>
        <name>Mn(2+)</name>
        <dbReference type="ChEBI" id="CHEBI:29035"/>
        <label>2</label>
    </ligand>
</feature>
<keyword evidence="17" id="KW-1185">Reference proteome</keyword>
<dbReference type="OrthoDB" id="9800863at2"/>
<evidence type="ECO:0000256" key="5">
    <source>
        <dbReference type="ARBA" id="ARBA00022723"/>
    </source>
</evidence>
<keyword evidence="8 9" id="KW-0413">Isomerase</keyword>
<evidence type="ECO:0000256" key="10">
    <source>
        <dbReference type="NCBIfam" id="TIGR01307"/>
    </source>
</evidence>
<accession>A0A411HP00</accession>